<reference evidence="3" key="2">
    <citation type="submission" date="2015-01" db="EMBL/GenBank/DDBJ databases">
        <title>Evolutionary Origins and Diversification of the Mycorrhizal Mutualists.</title>
        <authorList>
            <consortium name="DOE Joint Genome Institute"/>
            <consortium name="Mycorrhizal Genomics Consortium"/>
            <person name="Kohler A."/>
            <person name="Kuo A."/>
            <person name="Nagy L.G."/>
            <person name="Floudas D."/>
            <person name="Copeland A."/>
            <person name="Barry K.W."/>
            <person name="Cichocki N."/>
            <person name="Veneault-Fourrey C."/>
            <person name="LaButti K."/>
            <person name="Lindquist E.A."/>
            <person name="Lipzen A."/>
            <person name="Lundell T."/>
            <person name="Morin E."/>
            <person name="Murat C."/>
            <person name="Riley R."/>
            <person name="Ohm R."/>
            <person name="Sun H."/>
            <person name="Tunlid A."/>
            <person name="Henrissat B."/>
            <person name="Grigoriev I.V."/>
            <person name="Hibbett D.S."/>
            <person name="Martin F."/>
        </authorList>
    </citation>
    <scope>NUCLEOTIDE SEQUENCE [LARGE SCALE GENOMIC DNA]</scope>
    <source>
        <strain evidence="3">Ve08.2h10</strain>
    </source>
</reference>
<gene>
    <name evidence="2" type="ORF">PAXRUDRAFT_825451</name>
</gene>
<sequence>MSEVPKRGRGRPKGSKNKPGAAGISCPPQSRHHHSGDSTSPVLVPPVPSMHVPGSVPAVSTSSKATPKTLLLAPWQMRASLTLVSSQC</sequence>
<evidence type="ECO:0000256" key="1">
    <source>
        <dbReference type="SAM" id="MobiDB-lite"/>
    </source>
</evidence>
<accession>A0A0D0EAX5</accession>
<dbReference type="InParanoid" id="A0A0D0EAX5"/>
<evidence type="ECO:0000313" key="2">
    <source>
        <dbReference type="EMBL" id="KIK96920.1"/>
    </source>
</evidence>
<organism evidence="2 3">
    <name type="scientific">Paxillus rubicundulus Ve08.2h10</name>
    <dbReference type="NCBI Taxonomy" id="930991"/>
    <lineage>
        <taxon>Eukaryota</taxon>
        <taxon>Fungi</taxon>
        <taxon>Dikarya</taxon>
        <taxon>Basidiomycota</taxon>
        <taxon>Agaricomycotina</taxon>
        <taxon>Agaricomycetes</taxon>
        <taxon>Agaricomycetidae</taxon>
        <taxon>Boletales</taxon>
        <taxon>Paxilineae</taxon>
        <taxon>Paxillaceae</taxon>
        <taxon>Paxillus</taxon>
    </lineage>
</organism>
<keyword evidence="3" id="KW-1185">Reference proteome</keyword>
<name>A0A0D0EAX5_9AGAM</name>
<feature type="region of interest" description="Disordered" evidence="1">
    <location>
        <begin position="1"/>
        <end position="49"/>
    </location>
</feature>
<proteinExistence type="predicted"/>
<evidence type="ECO:0000313" key="3">
    <source>
        <dbReference type="Proteomes" id="UP000054538"/>
    </source>
</evidence>
<dbReference type="HOGENOM" id="CLU_2469750_0_0_1"/>
<dbReference type="OrthoDB" id="10570403at2759"/>
<dbReference type="AlphaFoldDB" id="A0A0D0EAX5"/>
<feature type="compositionally biased region" description="Basic residues" evidence="1">
    <location>
        <begin position="7"/>
        <end position="16"/>
    </location>
</feature>
<dbReference type="EMBL" id="KN824960">
    <property type="protein sequence ID" value="KIK96920.1"/>
    <property type="molecule type" value="Genomic_DNA"/>
</dbReference>
<dbReference type="Proteomes" id="UP000054538">
    <property type="component" value="Unassembled WGS sequence"/>
</dbReference>
<protein>
    <submittedName>
        <fullName evidence="2">Uncharacterized protein</fullName>
    </submittedName>
</protein>
<reference evidence="2 3" key="1">
    <citation type="submission" date="2014-04" db="EMBL/GenBank/DDBJ databases">
        <authorList>
            <consortium name="DOE Joint Genome Institute"/>
            <person name="Kuo A."/>
            <person name="Kohler A."/>
            <person name="Jargeat P."/>
            <person name="Nagy L.G."/>
            <person name="Floudas D."/>
            <person name="Copeland A."/>
            <person name="Barry K.W."/>
            <person name="Cichocki N."/>
            <person name="Veneault-Fourrey C."/>
            <person name="LaButti K."/>
            <person name="Lindquist E.A."/>
            <person name="Lipzen A."/>
            <person name="Lundell T."/>
            <person name="Morin E."/>
            <person name="Murat C."/>
            <person name="Sun H."/>
            <person name="Tunlid A."/>
            <person name="Henrissat B."/>
            <person name="Grigoriev I.V."/>
            <person name="Hibbett D.S."/>
            <person name="Martin F."/>
            <person name="Nordberg H.P."/>
            <person name="Cantor M.N."/>
            <person name="Hua S.X."/>
        </authorList>
    </citation>
    <scope>NUCLEOTIDE SEQUENCE [LARGE SCALE GENOMIC DNA]</scope>
    <source>
        <strain evidence="2 3">Ve08.2h10</strain>
    </source>
</reference>